<dbReference type="EMBL" id="ACQT01000113">
    <property type="protein sequence ID" value="EER59594.1"/>
    <property type="molecule type" value="Genomic_DNA"/>
</dbReference>
<dbReference type="InterPro" id="IPR036390">
    <property type="entry name" value="WH_DNA-bd_sf"/>
</dbReference>
<evidence type="ECO:0000313" key="6">
    <source>
        <dbReference type="Proteomes" id="UP000003856"/>
    </source>
</evidence>
<dbReference type="GO" id="GO:0003700">
    <property type="term" value="F:DNA-binding transcription factor activity"/>
    <property type="evidence" value="ECO:0007669"/>
    <property type="project" value="InterPro"/>
</dbReference>
<dbReference type="PROSITE" id="PS50949">
    <property type="entry name" value="HTH_GNTR"/>
    <property type="match status" value="1"/>
</dbReference>
<dbReference type="InterPro" id="IPR036388">
    <property type="entry name" value="WH-like_DNA-bd_sf"/>
</dbReference>
<dbReference type="Pfam" id="PF00392">
    <property type="entry name" value="GntR"/>
    <property type="match status" value="1"/>
</dbReference>
<keyword evidence="6" id="KW-1185">Reference proteome</keyword>
<evidence type="ECO:0000256" key="3">
    <source>
        <dbReference type="ARBA" id="ARBA00023163"/>
    </source>
</evidence>
<gene>
    <name evidence="5" type="ORF">AcdelDRAFT_2841</name>
</gene>
<dbReference type="RefSeq" id="WP_005797738.1">
    <property type="nucleotide sequence ID" value="NZ_ACQT01000113.1"/>
</dbReference>
<evidence type="ECO:0000256" key="1">
    <source>
        <dbReference type="ARBA" id="ARBA00023015"/>
    </source>
</evidence>
<dbReference type="Proteomes" id="UP000003856">
    <property type="component" value="Unassembled WGS sequence"/>
</dbReference>
<evidence type="ECO:0000259" key="4">
    <source>
        <dbReference type="PROSITE" id="PS50949"/>
    </source>
</evidence>
<reference evidence="5 6" key="1">
    <citation type="submission" date="2009-05" db="EMBL/GenBank/DDBJ databases">
        <title>The draft genome of Acidovorax delafieldii 2AN.</title>
        <authorList>
            <consortium name="US DOE Joint Genome Institute (JGI-PGF)"/>
            <person name="Lucas S."/>
            <person name="Copeland A."/>
            <person name="Lapidus A."/>
            <person name="Glavina del Rio T."/>
            <person name="Tice H."/>
            <person name="Bruce D."/>
            <person name="Goodwin L."/>
            <person name="Pitluck S."/>
            <person name="Larimer F."/>
            <person name="Land M.L."/>
            <person name="Hauser L."/>
            <person name="Shelobolina E.S."/>
            <person name="Picardal F."/>
            <person name="Roden E."/>
            <person name="Emerson D."/>
        </authorList>
    </citation>
    <scope>NUCLEOTIDE SEQUENCE [LARGE SCALE GENOMIC DNA]</scope>
    <source>
        <strain evidence="5 6">2AN</strain>
    </source>
</reference>
<keyword evidence="1" id="KW-0805">Transcription regulation</keyword>
<dbReference type="AlphaFoldDB" id="C5T7G1"/>
<feature type="domain" description="HTH gntR-type" evidence="4">
    <location>
        <begin position="8"/>
        <end position="61"/>
    </location>
</feature>
<organism evidence="5 6">
    <name type="scientific">Acidovorax delafieldii 2AN</name>
    <dbReference type="NCBI Taxonomy" id="573060"/>
    <lineage>
        <taxon>Bacteria</taxon>
        <taxon>Pseudomonadati</taxon>
        <taxon>Pseudomonadota</taxon>
        <taxon>Betaproteobacteria</taxon>
        <taxon>Burkholderiales</taxon>
        <taxon>Comamonadaceae</taxon>
        <taxon>Acidovorax</taxon>
    </lineage>
</organism>
<dbReference type="InterPro" id="IPR000524">
    <property type="entry name" value="Tscrpt_reg_HTH_GntR"/>
</dbReference>
<evidence type="ECO:0000256" key="2">
    <source>
        <dbReference type="ARBA" id="ARBA00023125"/>
    </source>
</evidence>
<comment type="caution">
    <text evidence="5">The sequence shown here is derived from an EMBL/GenBank/DDBJ whole genome shotgun (WGS) entry which is preliminary data.</text>
</comment>
<proteinExistence type="predicted"/>
<dbReference type="SUPFAM" id="SSF46785">
    <property type="entry name" value="Winged helix' DNA-binding domain"/>
    <property type="match status" value="1"/>
</dbReference>
<evidence type="ECO:0000313" key="5">
    <source>
        <dbReference type="EMBL" id="EER59594.1"/>
    </source>
</evidence>
<sequence>MRSLYVQGQTAAEIAESVQAALHAGALQPGEALPAVRALALRLGVSPNTVAAAYARLRDAG</sequence>
<dbReference type="Gene3D" id="1.10.10.10">
    <property type="entry name" value="Winged helix-like DNA-binding domain superfamily/Winged helix DNA-binding domain"/>
    <property type="match status" value="1"/>
</dbReference>
<feature type="non-terminal residue" evidence="5">
    <location>
        <position position="61"/>
    </location>
</feature>
<keyword evidence="3" id="KW-0804">Transcription</keyword>
<protein>
    <submittedName>
        <fullName evidence="5">Transcriptional regulator, GntR family</fullName>
    </submittedName>
</protein>
<dbReference type="OrthoDB" id="5450856at2"/>
<dbReference type="GO" id="GO:0003677">
    <property type="term" value="F:DNA binding"/>
    <property type="evidence" value="ECO:0007669"/>
    <property type="project" value="UniProtKB-KW"/>
</dbReference>
<keyword evidence="2" id="KW-0238">DNA-binding</keyword>
<name>C5T7G1_ACIDE</name>
<accession>C5T7G1</accession>